<evidence type="ECO:0000256" key="4">
    <source>
        <dbReference type="ARBA" id="ARBA00022842"/>
    </source>
</evidence>
<dbReference type="Gene3D" id="3.30.540.10">
    <property type="entry name" value="Fructose-1,6-Bisphosphatase, subunit A, domain 1"/>
    <property type="match status" value="1"/>
</dbReference>
<name>A0A4J1SZP8_STREE</name>
<evidence type="ECO:0000256" key="1">
    <source>
        <dbReference type="ARBA" id="ARBA00001946"/>
    </source>
</evidence>
<evidence type="ECO:0000313" key="6">
    <source>
        <dbReference type="EMBL" id="VNP26160.1"/>
    </source>
</evidence>
<feature type="binding site" evidence="5">
    <location>
        <position position="205"/>
    </location>
    <ligand>
        <name>Mg(2+)</name>
        <dbReference type="ChEBI" id="CHEBI:18420"/>
        <label>1</label>
        <note>catalytic</note>
    </ligand>
</feature>
<feature type="binding site" evidence="5">
    <location>
        <position position="86"/>
    </location>
    <ligand>
        <name>Mg(2+)</name>
        <dbReference type="ChEBI" id="CHEBI:18420"/>
        <label>1</label>
        <note>catalytic</note>
    </ligand>
</feature>
<dbReference type="GO" id="GO:0008934">
    <property type="term" value="F:inositol monophosphate 1-phosphatase activity"/>
    <property type="evidence" value="ECO:0007669"/>
    <property type="project" value="TreeGrafter"/>
</dbReference>
<reference evidence="6" key="1">
    <citation type="submission" date="2019-04" db="EMBL/GenBank/DDBJ databases">
        <authorList>
            <consortium name="Pathogen Informatics"/>
        </authorList>
    </citation>
    <scope>NUCLEOTIDE SEQUENCE</scope>
    <source>
        <strain evidence="6">GPSC156</strain>
    </source>
</reference>
<protein>
    <submittedName>
        <fullName evidence="6">Inositol monophosphatase</fullName>
        <ecNumber evidence="6">3.1.3.25</ecNumber>
    </submittedName>
</protein>
<dbReference type="AlphaFoldDB" id="A0A4J1SZP8"/>
<keyword evidence="2 5" id="KW-0479">Metal-binding</keyword>
<dbReference type="PRINTS" id="PR00377">
    <property type="entry name" value="IMPHPHTASES"/>
</dbReference>
<dbReference type="InterPro" id="IPR000760">
    <property type="entry name" value="Inositol_monophosphatase-like"/>
</dbReference>
<evidence type="ECO:0000256" key="5">
    <source>
        <dbReference type="PIRSR" id="PIRSR600760-2"/>
    </source>
</evidence>
<dbReference type="GO" id="GO:0007165">
    <property type="term" value="P:signal transduction"/>
    <property type="evidence" value="ECO:0007669"/>
    <property type="project" value="TreeGrafter"/>
</dbReference>
<evidence type="ECO:0000256" key="3">
    <source>
        <dbReference type="ARBA" id="ARBA00022801"/>
    </source>
</evidence>
<accession>A0A4J1SZP8</accession>
<dbReference type="PANTHER" id="PTHR20854">
    <property type="entry name" value="INOSITOL MONOPHOSPHATASE"/>
    <property type="match status" value="1"/>
</dbReference>
<dbReference type="PANTHER" id="PTHR20854:SF4">
    <property type="entry name" value="INOSITOL-1-MONOPHOSPHATASE-RELATED"/>
    <property type="match status" value="1"/>
</dbReference>
<keyword evidence="4 5" id="KW-0460">Magnesium</keyword>
<dbReference type="Pfam" id="PF00459">
    <property type="entry name" value="Inositol_P"/>
    <property type="match status" value="1"/>
</dbReference>
<proteinExistence type="predicted"/>
<dbReference type="EC" id="3.1.3.25" evidence="6"/>
<sequence length="257" mass="28855">MESKFEFAKELIKKAGQYILDHMQEDLRVETKSSPTDLVTRLDKEVQELLVGEILSRYPEDKICAEEGCLRASVQEGKVWVIDPIDGTNNFVAQQEDFAVMMAYFENGQGQFGLIYDVVKGDCYHGGGEFPVCLNDRALAPFKTKPLGDFLIAGNSGMLETNEWGLADLSRAVLGVRVYGSAAISFAKILSGRLLTYLTYLQPWDYAAASILGESLGYRVVTLFGEAPDFQTRQPVMMVPLEMQEEIQSYIYERKRT</sequence>
<gene>
    <name evidence="6" type="primary">suhB</name>
    <name evidence="6" type="ORF">SAMEA2796746_01184</name>
</gene>
<dbReference type="RefSeq" id="WP_054388719.1">
    <property type="nucleotide sequence ID" value="NZ_CNYJ02000152.1"/>
</dbReference>
<feature type="binding site" evidence="5">
    <location>
        <position position="85"/>
    </location>
    <ligand>
        <name>Mg(2+)</name>
        <dbReference type="ChEBI" id="CHEBI:18420"/>
        <label>1</label>
        <note>catalytic</note>
    </ligand>
</feature>
<dbReference type="GO" id="GO:0046872">
    <property type="term" value="F:metal ion binding"/>
    <property type="evidence" value="ECO:0007669"/>
    <property type="project" value="UniProtKB-KW"/>
</dbReference>
<feature type="binding site" evidence="5">
    <location>
        <position position="83"/>
    </location>
    <ligand>
        <name>Mg(2+)</name>
        <dbReference type="ChEBI" id="CHEBI:18420"/>
        <label>1</label>
        <note>catalytic</note>
    </ligand>
</feature>
<dbReference type="CDD" id="cd01637">
    <property type="entry name" value="IMPase_like"/>
    <property type="match status" value="1"/>
</dbReference>
<keyword evidence="3 6" id="KW-0378">Hydrolase</keyword>
<dbReference type="FunFam" id="3.30.540.10:FF:000003">
    <property type="entry name" value="Inositol-1-monophosphatase"/>
    <property type="match status" value="1"/>
</dbReference>
<dbReference type="EMBL" id="CAATGA010000005">
    <property type="protein sequence ID" value="VNP26160.1"/>
    <property type="molecule type" value="Genomic_DNA"/>
</dbReference>
<evidence type="ECO:0000256" key="2">
    <source>
        <dbReference type="ARBA" id="ARBA00022723"/>
    </source>
</evidence>
<feature type="binding site" evidence="5">
    <location>
        <position position="66"/>
    </location>
    <ligand>
        <name>Mg(2+)</name>
        <dbReference type="ChEBI" id="CHEBI:18420"/>
        <label>1</label>
        <note>catalytic</note>
    </ligand>
</feature>
<comment type="cofactor">
    <cofactor evidence="1 5">
        <name>Mg(2+)</name>
        <dbReference type="ChEBI" id="CHEBI:18420"/>
    </cofactor>
</comment>
<dbReference type="Gene3D" id="3.40.190.80">
    <property type="match status" value="1"/>
</dbReference>
<dbReference type="SUPFAM" id="SSF56655">
    <property type="entry name" value="Carbohydrate phosphatase"/>
    <property type="match status" value="1"/>
</dbReference>
<dbReference type="GO" id="GO:0006020">
    <property type="term" value="P:inositol metabolic process"/>
    <property type="evidence" value="ECO:0007669"/>
    <property type="project" value="TreeGrafter"/>
</dbReference>
<organism evidence="6">
    <name type="scientific">Streptococcus pneumoniae</name>
    <dbReference type="NCBI Taxonomy" id="1313"/>
    <lineage>
        <taxon>Bacteria</taxon>
        <taxon>Bacillati</taxon>
        <taxon>Bacillota</taxon>
        <taxon>Bacilli</taxon>
        <taxon>Lactobacillales</taxon>
        <taxon>Streptococcaceae</taxon>
        <taxon>Streptococcus</taxon>
    </lineage>
</organism>